<dbReference type="GO" id="GO:0016405">
    <property type="term" value="F:CoA-ligase activity"/>
    <property type="evidence" value="ECO:0007669"/>
    <property type="project" value="TreeGrafter"/>
</dbReference>
<dbReference type="Gene3D" id="3.40.50.12780">
    <property type="entry name" value="N-terminal domain of ligase-like"/>
    <property type="match status" value="1"/>
</dbReference>
<sequence>EMNVLSGKEEILHNINIGNMILSAFKSRPDFVGQINAVTEEQITYQQMRENSVKCALWLKQSCYKNIVITICTRYKMLEYIPFLASLYIGATINTWDEKNMNDRIRITYFLIEYEPNIIFIDSDNYSQLKSAMEYMNYNRKNMNPPKIITFDKIEGVDSLESILNNDFEKTKIDEFSCAKMEPLDIVAIMFSPSTTSYSDSKVYIRYFAFTYPSNQEVPVISSGNIGLWYASLNWSYGVILTVRCIISYVTVIKCSKFSDKNMYETIEKYKVSWVFFESKMRNQMFYTDIHMYDISSLKQLVIDDSAINFSDAQEKLSEKFINVSIIQVYSIAELCIIVAYQRNNQRFGSIGYVAKNVQLMVLDMESKKAIGSNKAGTIWYKFICKCCSPQTCELQNFNKWCCTGDYGYYEKDGEIYLIDKVKDLIKYRIFYLSPTRIENTLLQHPAVSEVVVRSIPHTTNGQHPIAYVKKECGAEVTKEELITFVANNLPEIYQLRGGLHFKRHIPHLPNGKIDRMLVTGI</sequence>
<keyword evidence="4" id="KW-0576">Peroxisome</keyword>
<dbReference type="EMBL" id="LKEW01001061">
    <property type="protein sequence ID" value="KYN45466.1"/>
    <property type="molecule type" value="Genomic_DNA"/>
</dbReference>
<dbReference type="PANTHER" id="PTHR24096">
    <property type="entry name" value="LONG-CHAIN-FATTY-ACID--COA LIGASE"/>
    <property type="match status" value="1"/>
</dbReference>
<dbReference type="SUPFAM" id="SSF56801">
    <property type="entry name" value="Acetyl-CoA synthetase-like"/>
    <property type="match status" value="1"/>
</dbReference>
<keyword evidence="7" id="KW-0503">Monooxygenase</keyword>
<evidence type="ECO:0000256" key="4">
    <source>
        <dbReference type="ARBA" id="ARBA00023140"/>
    </source>
</evidence>
<dbReference type="GO" id="GO:0005777">
    <property type="term" value="C:peroxisome"/>
    <property type="evidence" value="ECO:0007669"/>
    <property type="project" value="UniProtKB-SubCell"/>
</dbReference>
<dbReference type="InterPro" id="IPR000873">
    <property type="entry name" value="AMP-dep_synth/lig_dom"/>
</dbReference>
<comment type="subcellular location">
    <subcellularLocation>
        <location evidence="1">Peroxisome</location>
    </subcellularLocation>
</comment>
<dbReference type="InterPro" id="IPR025110">
    <property type="entry name" value="AMP-bd_C"/>
</dbReference>
<feature type="non-terminal residue" evidence="7">
    <location>
        <position position="1"/>
    </location>
</feature>
<comment type="caution">
    <text evidence="7">The sequence shown here is derived from an EMBL/GenBank/DDBJ whole genome shotgun (WGS) entry which is preliminary data.</text>
</comment>
<keyword evidence="8" id="KW-1185">Reference proteome</keyword>
<gene>
    <name evidence="7" type="ORF">ALC53_00024</name>
</gene>
<accession>A0A151K1K9</accession>
<dbReference type="InterPro" id="IPR045851">
    <property type="entry name" value="AMP-bd_C_sf"/>
</dbReference>
<dbReference type="InterPro" id="IPR042099">
    <property type="entry name" value="ANL_N_sf"/>
</dbReference>
<evidence type="ECO:0000259" key="5">
    <source>
        <dbReference type="Pfam" id="PF00501"/>
    </source>
</evidence>
<evidence type="ECO:0000259" key="6">
    <source>
        <dbReference type="Pfam" id="PF13193"/>
    </source>
</evidence>
<dbReference type="Pfam" id="PF13193">
    <property type="entry name" value="AMP-binding_C"/>
    <property type="match status" value="1"/>
</dbReference>
<dbReference type="Proteomes" id="UP000078540">
    <property type="component" value="Unassembled WGS sequence"/>
</dbReference>
<evidence type="ECO:0000256" key="1">
    <source>
        <dbReference type="ARBA" id="ARBA00004275"/>
    </source>
</evidence>
<dbReference type="Gene3D" id="3.30.300.30">
    <property type="match status" value="1"/>
</dbReference>
<comment type="similarity">
    <text evidence="2">Belongs to the ATP-dependent AMP-binding enzyme family.</text>
</comment>
<dbReference type="Pfam" id="PF00501">
    <property type="entry name" value="AMP-binding"/>
    <property type="match status" value="1"/>
</dbReference>
<feature type="domain" description="AMP-binding enzyme C-terminal" evidence="6">
    <location>
        <begin position="438"/>
        <end position="513"/>
    </location>
</feature>
<keyword evidence="3" id="KW-0436">Ligase</keyword>
<evidence type="ECO:0000256" key="2">
    <source>
        <dbReference type="ARBA" id="ARBA00006432"/>
    </source>
</evidence>
<dbReference type="PANTHER" id="PTHR24096:SF149">
    <property type="entry name" value="AMP-BINDING DOMAIN-CONTAINING PROTEIN-RELATED"/>
    <property type="match status" value="1"/>
</dbReference>
<proteinExistence type="inferred from homology"/>
<evidence type="ECO:0000313" key="8">
    <source>
        <dbReference type="Proteomes" id="UP000078540"/>
    </source>
</evidence>
<dbReference type="STRING" id="520822.A0A151K1K9"/>
<keyword evidence="7" id="KW-0560">Oxidoreductase</keyword>
<organism evidence="7 8">
    <name type="scientific">Atta colombica</name>
    <dbReference type="NCBI Taxonomy" id="520822"/>
    <lineage>
        <taxon>Eukaryota</taxon>
        <taxon>Metazoa</taxon>
        <taxon>Ecdysozoa</taxon>
        <taxon>Arthropoda</taxon>
        <taxon>Hexapoda</taxon>
        <taxon>Insecta</taxon>
        <taxon>Pterygota</taxon>
        <taxon>Neoptera</taxon>
        <taxon>Endopterygota</taxon>
        <taxon>Hymenoptera</taxon>
        <taxon>Apocrita</taxon>
        <taxon>Aculeata</taxon>
        <taxon>Formicoidea</taxon>
        <taxon>Formicidae</taxon>
        <taxon>Myrmicinae</taxon>
        <taxon>Atta</taxon>
    </lineage>
</organism>
<evidence type="ECO:0000256" key="3">
    <source>
        <dbReference type="ARBA" id="ARBA00022598"/>
    </source>
</evidence>
<reference evidence="7 8" key="1">
    <citation type="submission" date="2015-09" db="EMBL/GenBank/DDBJ databases">
        <title>Atta colombica WGS genome.</title>
        <authorList>
            <person name="Nygaard S."/>
            <person name="Hu H."/>
            <person name="Boomsma J."/>
            <person name="Zhang G."/>
        </authorList>
    </citation>
    <scope>NUCLEOTIDE SEQUENCE [LARGE SCALE GENOMIC DNA]</scope>
    <source>
        <strain evidence="7">Treedump-2</strain>
        <tissue evidence="7">Whole body</tissue>
    </source>
</reference>
<feature type="domain" description="AMP-dependent synthetase/ligase" evidence="5">
    <location>
        <begin position="38"/>
        <end position="382"/>
    </location>
</feature>
<evidence type="ECO:0000313" key="7">
    <source>
        <dbReference type="EMBL" id="KYN45466.1"/>
    </source>
</evidence>
<name>A0A151K1K9_9HYME</name>
<protein>
    <submittedName>
        <fullName evidence="7">Luciferin 4-monooxygenase</fullName>
    </submittedName>
</protein>
<dbReference type="AlphaFoldDB" id="A0A151K1K9"/>
<dbReference type="GO" id="GO:0004497">
    <property type="term" value="F:monooxygenase activity"/>
    <property type="evidence" value="ECO:0007669"/>
    <property type="project" value="UniProtKB-KW"/>
</dbReference>